<protein>
    <submittedName>
        <fullName evidence="1">Uncharacterized protein</fullName>
    </submittedName>
</protein>
<reference evidence="1" key="1">
    <citation type="submission" date="2010-08" db="EMBL/GenBank/DDBJ databases">
        <authorList>
            <person name="Muzny D."/>
            <person name="Qin X."/>
            <person name="Buhay C."/>
            <person name="Dugan-Rocha S."/>
            <person name="Ding Y."/>
            <person name="Chen G."/>
            <person name="Hawes A."/>
            <person name="Holder M."/>
            <person name="Jhangiani S."/>
            <person name="Johnson A."/>
            <person name="Khan Z."/>
            <person name="Li Z."/>
            <person name="Liu W."/>
            <person name="Liu X."/>
            <person name="Perez L."/>
            <person name="Shen H."/>
            <person name="Wang Q."/>
            <person name="Watt J."/>
            <person name="Xi L."/>
            <person name="Xin Y."/>
            <person name="Zhou J."/>
            <person name="Deng J."/>
            <person name="Jiang H."/>
            <person name="Liu Y."/>
            <person name="Qu J."/>
            <person name="Song X.-Z."/>
            <person name="Zhang L."/>
            <person name="Villasana D."/>
            <person name="Johnson A."/>
            <person name="Liu J."/>
            <person name="Liyanage D."/>
            <person name="Lorensuhewa L."/>
            <person name="Robinson T."/>
            <person name="Song A."/>
            <person name="Song B.-B."/>
            <person name="Dinh H."/>
            <person name="Thornton R."/>
            <person name="Coyle M."/>
            <person name="Francisco L."/>
            <person name="Jackson L."/>
            <person name="Javaid M."/>
            <person name="Korchina V."/>
            <person name="Kovar C."/>
            <person name="Mata R."/>
            <person name="Mathew T."/>
            <person name="Ngo R."/>
            <person name="Nguyen L."/>
            <person name="Nguyen N."/>
            <person name="Okwuonu G."/>
            <person name="Ongeri F."/>
            <person name="Pham C."/>
            <person name="Simmons D."/>
            <person name="Wilczek-Boney K."/>
            <person name="Hale W."/>
            <person name="Jakkamsetti A."/>
            <person name="Pham P."/>
            <person name="Ruth R."/>
            <person name="San Lucas F."/>
            <person name="Warren J."/>
            <person name="Zhang J."/>
            <person name="Zhao Z."/>
            <person name="Zhou C."/>
            <person name="Zhu D."/>
            <person name="Lee S."/>
            <person name="Bess C."/>
            <person name="Blankenburg K."/>
            <person name="Forbes L."/>
            <person name="Fu Q."/>
            <person name="Gubbala S."/>
            <person name="Hirani K."/>
            <person name="Jayaseelan J.C."/>
            <person name="Lara F."/>
            <person name="Munidasa M."/>
            <person name="Palculict T."/>
            <person name="Patil S."/>
            <person name="Pu L.-L."/>
            <person name="Saada N."/>
            <person name="Tang L."/>
            <person name="Weissenberger G."/>
            <person name="Zhu Y."/>
            <person name="Hemphill L."/>
            <person name="Shang Y."/>
            <person name="Youmans B."/>
            <person name="Ayvaz T."/>
            <person name="Ross M."/>
            <person name="Santibanez J."/>
            <person name="Aqrawi P."/>
            <person name="Gross S."/>
            <person name="Joshi V."/>
            <person name="Fowler G."/>
            <person name="Nazareth L."/>
            <person name="Reid J."/>
            <person name="Worley K."/>
            <person name="Petrosino J."/>
            <person name="Highlander S."/>
            <person name="Gibbs R."/>
        </authorList>
    </citation>
    <scope>NUCLEOTIDE SEQUENCE [LARGE SCALE GENOMIC DNA]</scope>
    <source>
        <strain evidence="1">DSM 15272</strain>
    </source>
</reference>
<dbReference type="STRING" id="585531.HMPREF0063_10037"/>
<sequence length="234" mass="23773">MSTIGLVDGAYHAGQSNTFPGIPAGVVEDSRVVVIAANVSGSSLTTPTGFTSELYETSTVTLLVATKTATGPESGTYTVPGTFLNNLASIAFRPTGEHPGGWLVDLVGGTLIGGTTATESLSMADPGVGALLVWAVASSPSRSVTVPSGYTRVTPDTATQRIHLAYRVHPGGAISGISGTFSATAGSRSVLMAIAATGLRDHAGNLMAATEWDGATEQPLAVFEYDGTSEQRIA</sequence>
<keyword evidence="2" id="KW-1185">Reference proteome</keyword>
<name>E2S7N0_9ACTN</name>
<comment type="caution">
    <text evidence="1">The sequence shown here is derived from an EMBL/GenBank/DDBJ whole genome shotgun (WGS) entry which is preliminary data.</text>
</comment>
<proteinExistence type="predicted"/>
<gene>
    <name evidence="1" type="ORF">HMPREF0063_10037</name>
</gene>
<dbReference type="EMBL" id="ACLF03000001">
    <property type="protein sequence ID" value="EFQ84696.1"/>
    <property type="molecule type" value="Genomic_DNA"/>
</dbReference>
<evidence type="ECO:0000313" key="2">
    <source>
        <dbReference type="Proteomes" id="UP000003111"/>
    </source>
</evidence>
<dbReference type="RefSeq" id="WP_007076604.1">
    <property type="nucleotide sequence ID" value="NZ_CM001024.1"/>
</dbReference>
<dbReference type="AlphaFoldDB" id="E2S7N0"/>
<dbReference type="HOGENOM" id="CLU_1182997_0_0_11"/>
<evidence type="ECO:0000313" key="1">
    <source>
        <dbReference type="EMBL" id="EFQ84696.1"/>
    </source>
</evidence>
<dbReference type="Proteomes" id="UP000003111">
    <property type="component" value="Unassembled WGS sequence"/>
</dbReference>
<organism evidence="1 2">
    <name type="scientific">Aeromicrobium marinum DSM 15272</name>
    <dbReference type="NCBI Taxonomy" id="585531"/>
    <lineage>
        <taxon>Bacteria</taxon>
        <taxon>Bacillati</taxon>
        <taxon>Actinomycetota</taxon>
        <taxon>Actinomycetes</taxon>
        <taxon>Propionibacteriales</taxon>
        <taxon>Nocardioidaceae</taxon>
        <taxon>Aeromicrobium</taxon>
    </lineage>
</organism>
<accession>E2S7N0</accession>